<keyword evidence="5" id="KW-1185">Reference proteome</keyword>
<dbReference type="Gene3D" id="3.40.50.1110">
    <property type="entry name" value="SGNH hydrolase"/>
    <property type="match status" value="1"/>
</dbReference>
<dbReference type="InterPro" id="IPR052940">
    <property type="entry name" value="Carb_Esterase_6"/>
</dbReference>
<accession>A0A840D0W1</accession>
<dbReference type="GO" id="GO:0016788">
    <property type="term" value="F:hydrolase activity, acting on ester bonds"/>
    <property type="evidence" value="ECO:0007669"/>
    <property type="project" value="UniProtKB-ARBA"/>
</dbReference>
<feature type="domain" description="Sialate O-acetylesterase" evidence="3">
    <location>
        <begin position="24"/>
        <end position="270"/>
    </location>
</feature>
<dbReference type="InterPro" id="IPR036514">
    <property type="entry name" value="SGNH_hydro_sf"/>
</dbReference>
<protein>
    <submittedName>
        <fullName evidence="4">Heme oxygenase</fullName>
    </submittedName>
</protein>
<keyword evidence="1" id="KW-0378">Hydrolase</keyword>
<dbReference type="Pfam" id="PF03629">
    <property type="entry name" value="SASA"/>
    <property type="match status" value="1"/>
</dbReference>
<sequence>MKKFILLNCLLWTSVLVLAQDKNFHIYLCMGQSNMEGNARIESQDTCNVDERFLVMSAVDCPSLGRVKGQWYKAVPPLVRCNTGLTPADCFGRTLVEKLPDPIKIGIINVAVGGCRIELFDEDNCEEHIASQPEWLKNTVQAYENNPYRRLKELAKAAQKDGVIKGVLLHQGESNTGDREWPQKVKKVYEKLLKDLDLQAEDIPLLAGEVVHADQEGRCASMNEIINTLPKIVSTAYVISSAGCPAAADKLHFTAEGYRKLGVRYAEKRLQLLEQERELGIKIGYYEPQGTAHEWLTWRQSLKEFVTYLFKQ</sequence>
<comment type="caution">
    <text evidence="4">The sequence shown here is derived from an EMBL/GenBank/DDBJ whole genome shotgun (WGS) entry which is preliminary data.</text>
</comment>
<evidence type="ECO:0000256" key="1">
    <source>
        <dbReference type="ARBA" id="ARBA00022801"/>
    </source>
</evidence>
<dbReference type="PANTHER" id="PTHR31988:SF19">
    <property type="entry name" value="9-O-ACETYL-N-ACETYLNEURAMINIC ACID DEACETYLASE-RELATED"/>
    <property type="match status" value="1"/>
</dbReference>
<evidence type="ECO:0000256" key="2">
    <source>
        <dbReference type="SAM" id="SignalP"/>
    </source>
</evidence>
<proteinExistence type="predicted"/>
<dbReference type="AlphaFoldDB" id="A0A840D0W1"/>
<evidence type="ECO:0000259" key="3">
    <source>
        <dbReference type="Pfam" id="PF03629"/>
    </source>
</evidence>
<dbReference type="SUPFAM" id="SSF52266">
    <property type="entry name" value="SGNH hydrolase"/>
    <property type="match status" value="1"/>
</dbReference>
<feature type="signal peptide" evidence="2">
    <location>
        <begin position="1"/>
        <end position="19"/>
    </location>
</feature>
<organism evidence="4 5">
    <name type="scientific">Bacteroides reticulotermitis</name>
    <dbReference type="NCBI Taxonomy" id="1133319"/>
    <lineage>
        <taxon>Bacteria</taxon>
        <taxon>Pseudomonadati</taxon>
        <taxon>Bacteroidota</taxon>
        <taxon>Bacteroidia</taxon>
        <taxon>Bacteroidales</taxon>
        <taxon>Bacteroidaceae</taxon>
        <taxon>Bacteroides</taxon>
    </lineage>
</organism>
<dbReference type="InterPro" id="IPR005181">
    <property type="entry name" value="SASA"/>
</dbReference>
<evidence type="ECO:0000313" key="5">
    <source>
        <dbReference type="Proteomes" id="UP000560658"/>
    </source>
</evidence>
<keyword evidence="2" id="KW-0732">Signal</keyword>
<feature type="chain" id="PRO_5032323540" evidence="2">
    <location>
        <begin position="20"/>
        <end position="312"/>
    </location>
</feature>
<reference evidence="4" key="1">
    <citation type="submission" date="2020-08" db="EMBL/GenBank/DDBJ databases">
        <title>Genomic Encyclopedia of Type Strains, Phase IV (KMG-IV): sequencing the most valuable type-strain genomes for metagenomic binning, comparative biology and taxonomic classification.</title>
        <authorList>
            <person name="Goeker M."/>
        </authorList>
    </citation>
    <scope>NUCLEOTIDE SEQUENCE [LARGE SCALE GENOMIC DNA]</scope>
    <source>
        <strain evidence="4">DSM 105720</strain>
    </source>
</reference>
<name>A0A840D0W1_9BACE</name>
<dbReference type="Proteomes" id="UP000560658">
    <property type="component" value="Unassembled WGS sequence"/>
</dbReference>
<gene>
    <name evidence="4" type="ORF">GGR06_003047</name>
</gene>
<dbReference type="PANTHER" id="PTHR31988">
    <property type="entry name" value="ESTERASE, PUTATIVE (DUF303)-RELATED"/>
    <property type="match status" value="1"/>
</dbReference>
<dbReference type="EMBL" id="JACIER010000013">
    <property type="protein sequence ID" value="MBB4045236.1"/>
    <property type="molecule type" value="Genomic_DNA"/>
</dbReference>
<evidence type="ECO:0000313" key="4">
    <source>
        <dbReference type="EMBL" id="MBB4045236.1"/>
    </source>
</evidence>